<evidence type="ECO:0000313" key="4">
    <source>
        <dbReference type="Proteomes" id="UP000184543"/>
    </source>
</evidence>
<dbReference type="Pfam" id="PF11396">
    <property type="entry name" value="PepSY_like"/>
    <property type="match status" value="1"/>
</dbReference>
<sequence>MKKQILYIAALGLFTFSNAQDLYPNQVPSVILNEFNSRFPNASDVEWEMKGALYNVEFETGWDRDHEVWYDPEGKIVRQKDEITAKELPEAVSQTIKTKFKGYRIDDVERISDKGETVYKVEVNSLLKDDWDLVLNDKGELLSQTPD</sequence>
<dbReference type="Proteomes" id="UP000184543">
    <property type="component" value="Unassembled WGS sequence"/>
</dbReference>
<evidence type="ECO:0000256" key="1">
    <source>
        <dbReference type="SAM" id="SignalP"/>
    </source>
</evidence>
<dbReference type="SUPFAM" id="SSF160574">
    <property type="entry name" value="BT0923-like"/>
    <property type="match status" value="1"/>
</dbReference>
<dbReference type="EMBL" id="FQYU01000005">
    <property type="protein sequence ID" value="SHJ47753.1"/>
    <property type="molecule type" value="Genomic_DNA"/>
</dbReference>
<dbReference type="Gene3D" id="3.10.450.360">
    <property type="match status" value="1"/>
</dbReference>
<dbReference type="InterPro" id="IPR021533">
    <property type="entry name" value="PepSY-like"/>
</dbReference>
<dbReference type="AlphaFoldDB" id="A0A1M6JM74"/>
<dbReference type="STRING" id="192903.SAMN04488513_10577"/>
<reference evidence="4" key="1">
    <citation type="submission" date="2016-11" db="EMBL/GenBank/DDBJ databases">
        <authorList>
            <person name="Varghese N."/>
            <person name="Submissions S."/>
        </authorList>
    </citation>
    <scope>NUCLEOTIDE SEQUENCE [LARGE SCALE GENOMIC DNA]</scope>
    <source>
        <strain evidence="4">DSM 19858</strain>
    </source>
</reference>
<feature type="domain" description="Putative beta-lactamase-inhibitor-like PepSY-like" evidence="2">
    <location>
        <begin position="54"/>
        <end position="142"/>
    </location>
</feature>
<keyword evidence="4" id="KW-1185">Reference proteome</keyword>
<organism evidence="3 4">
    <name type="scientific">Pseudozobellia thermophila</name>
    <dbReference type="NCBI Taxonomy" id="192903"/>
    <lineage>
        <taxon>Bacteria</taxon>
        <taxon>Pseudomonadati</taxon>
        <taxon>Bacteroidota</taxon>
        <taxon>Flavobacteriia</taxon>
        <taxon>Flavobacteriales</taxon>
        <taxon>Flavobacteriaceae</taxon>
        <taxon>Pseudozobellia</taxon>
    </lineage>
</organism>
<keyword evidence="1" id="KW-0732">Signal</keyword>
<accession>A0A1M6JM74</accession>
<dbReference type="RefSeq" id="WP_072994537.1">
    <property type="nucleotide sequence ID" value="NZ_FQYU01000005.1"/>
</dbReference>
<name>A0A1M6JM74_9FLAO</name>
<proteinExistence type="predicted"/>
<feature type="signal peptide" evidence="1">
    <location>
        <begin position="1"/>
        <end position="19"/>
    </location>
</feature>
<evidence type="ECO:0000313" key="3">
    <source>
        <dbReference type="EMBL" id="SHJ47753.1"/>
    </source>
</evidence>
<evidence type="ECO:0000259" key="2">
    <source>
        <dbReference type="Pfam" id="PF11396"/>
    </source>
</evidence>
<dbReference type="OrthoDB" id="1121502at2"/>
<gene>
    <name evidence="3" type="ORF">SAMN04488513_10577</name>
</gene>
<protein>
    <submittedName>
        <fullName evidence="3">Putative beta-lactamase-inhibitor-like, PepSY-like</fullName>
    </submittedName>
</protein>
<feature type="chain" id="PRO_5013200760" evidence="1">
    <location>
        <begin position="20"/>
        <end position="147"/>
    </location>
</feature>